<sequence length="366" mass="36833">MRILIAPDSFKGTATAIEVAEALAAGWKAVRGNDDISTLPQADGGEGTLSAVAASAAWRWRQTVVDGPDGRPVLARWLLDAGGPQPRALVELAESSGIALMPRLDPWRADSRGLGQVIDAALREGVRSIQVGLGGSASTDGGAGALMALGLKAFDRHGVPVGAGAHGLREVDRVEVDGLAPLPPGGVEILVDTAAPLAGPRGAAAVFGPQKGARPADVARLDDGLLRWCRVLRAAGLHADPDSPGAGAAGGVGFGLMAWGARAVSGSERIASITGLKSQLARADLLLTGEGRFDGTSWTGKLVGHLLAAAGQAGVPAVVVAGQVSAGAGVPTVSLSELAGSPDAAMADPRRWLYAAGSAVARRSDR</sequence>
<keyword evidence="6" id="KW-1185">Reference proteome</keyword>
<dbReference type="OrthoDB" id="9774290at2"/>
<evidence type="ECO:0000256" key="4">
    <source>
        <dbReference type="PIRNR" id="PIRNR006078"/>
    </source>
</evidence>
<dbReference type="Proteomes" id="UP000192366">
    <property type="component" value="Unassembled WGS sequence"/>
</dbReference>
<organism evidence="5 6">
    <name type="scientific">Mycolicibacterium bacteremicum</name>
    <name type="common">Mycobacterium bacteremicum</name>
    <dbReference type="NCBI Taxonomy" id="564198"/>
    <lineage>
        <taxon>Bacteria</taxon>
        <taxon>Bacillati</taxon>
        <taxon>Actinomycetota</taxon>
        <taxon>Actinomycetes</taxon>
        <taxon>Mycobacteriales</taxon>
        <taxon>Mycobacteriaceae</taxon>
        <taxon>Mycolicibacterium</taxon>
    </lineage>
</organism>
<dbReference type="GO" id="GO:0008887">
    <property type="term" value="F:glycerate kinase activity"/>
    <property type="evidence" value="ECO:0007669"/>
    <property type="project" value="UniProtKB-UniRule"/>
</dbReference>
<dbReference type="AlphaFoldDB" id="A0A1W9YV51"/>
<dbReference type="PANTHER" id="PTHR21599">
    <property type="entry name" value="GLYCERATE KINASE"/>
    <property type="match status" value="1"/>
</dbReference>
<dbReference type="InterPro" id="IPR004381">
    <property type="entry name" value="Glycerate_kinase"/>
</dbReference>
<evidence type="ECO:0000256" key="1">
    <source>
        <dbReference type="ARBA" id="ARBA00006284"/>
    </source>
</evidence>
<comment type="similarity">
    <text evidence="1 4">Belongs to the glycerate kinase type-1 family.</text>
</comment>
<dbReference type="PANTHER" id="PTHR21599:SF0">
    <property type="entry name" value="GLYCERATE KINASE"/>
    <property type="match status" value="1"/>
</dbReference>
<proteinExistence type="inferred from homology"/>
<dbReference type="InterPro" id="IPR018197">
    <property type="entry name" value="Glycerate_kinase_RE-like"/>
</dbReference>
<keyword evidence="2 4" id="KW-0808">Transferase</keyword>
<accession>A0A1W9YV51</accession>
<dbReference type="Gene3D" id="3.90.1510.10">
    <property type="entry name" value="Glycerate kinase, domain 2"/>
    <property type="match status" value="1"/>
</dbReference>
<evidence type="ECO:0000313" key="6">
    <source>
        <dbReference type="Proteomes" id="UP000192366"/>
    </source>
</evidence>
<dbReference type="SUPFAM" id="SSF110738">
    <property type="entry name" value="Glycerate kinase I"/>
    <property type="match status" value="1"/>
</dbReference>
<gene>
    <name evidence="5" type="ORF">BST17_15725</name>
</gene>
<dbReference type="RefSeq" id="WP_083059633.1">
    <property type="nucleotide sequence ID" value="NZ_JACKVM010000014.1"/>
</dbReference>
<reference evidence="5 6" key="1">
    <citation type="submission" date="2017-02" db="EMBL/GenBank/DDBJ databases">
        <title>The new phylogeny of genus Mycobacterium.</title>
        <authorList>
            <person name="Tortoli E."/>
            <person name="Trovato A."/>
            <person name="Cirillo D.M."/>
        </authorList>
    </citation>
    <scope>NUCLEOTIDE SEQUENCE [LARGE SCALE GENOMIC DNA]</scope>
    <source>
        <strain evidence="5 6">DSM 45578</strain>
    </source>
</reference>
<dbReference type="GO" id="GO:0031388">
    <property type="term" value="P:organic acid phosphorylation"/>
    <property type="evidence" value="ECO:0007669"/>
    <property type="project" value="UniProtKB-UniRule"/>
</dbReference>
<evidence type="ECO:0000256" key="3">
    <source>
        <dbReference type="ARBA" id="ARBA00022777"/>
    </source>
</evidence>
<keyword evidence="3 4" id="KW-0418">Kinase</keyword>
<dbReference type="InterPro" id="IPR018193">
    <property type="entry name" value="Glyc_kinase_flavodox-like_fold"/>
</dbReference>
<dbReference type="Pfam" id="PF02595">
    <property type="entry name" value="Gly_kinase"/>
    <property type="match status" value="1"/>
</dbReference>
<comment type="caution">
    <text evidence="5">The sequence shown here is derived from an EMBL/GenBank/DDBJ whole genome shotgun (WGS) entry which is preliminary data.</text>
</comment>
<dbReference type="PIRSF" id="PIRSF006078">
    <property type="entry name" value="GlxK"/>
    <property type="match status" value="1"/>
</dbReference>
<evidence type="ECO:0000256" key="2">
    <source>
        <dbReference type="ARBA" id="ARBA00022679"/>
    </source>
</evidence>
<dbReference type="NCBIfam" id="TIGR00045">
    <property type="entry name" value="glycerate kinase"/>
    <property type="match status" value="1"/>
</dbReference>
<dbReference type="STRING" id="564198.BST17_15725"/>
<name>A0A1W9YV51_MYCBA</name>
<protein>
    <submittedName>
        <fullName evidence="5">Glycerate kinase</fullName>
    </submittedName>
</protein>
<dbReference type="EMBL" id="MVHJ01000012">
    <property type="protein sequence ID" value="ORA03944.1"/>
    <property type="molecule type" value="Genomic_DNA"/>
</dbReference>
<evidence type="ECO:0000313" key="5">
    <source>
        <dbReference type="EMBL" id="ORA03944.1"/>
    </source>
</evidence>
<dbReference type="InterPro" id="IPR036129">
    <property type="entry name" value="Glycerate_kinase_sf"/>
</dbReference>
<dbReference type="Gene3D" id="3.40.50.10350">
    <property type="entry name" value="Glycerate kinase, domain 1"/>
    <property type="match status" value="1"/>
</dbReference>